<comment type="caution">
    <text evidence="2">The sequence shown here is derived from an EMBL/GenBank/DDBJ whole genome shotgun (WGS) entry which is preliminary data.</text>
</comment>
<proteinExistence type="predicted"/>
<dbReference type="Pfam" id="PF13456">
    <property type="entry name" value="RVT_3"/>
    <property type="match status" value="1"/>
</dbReference>
<dbReference type="Proteomes" id="UP001168877">
    <property type="component" value="Unassembled WGS sequence"/>
</dbReference>
<dbReference type="GO" id="GO:0004523">
    <property type="term" value="F:RNA-DNA hybrid ribonuclease activity"/>
    <property type="evidence" value="ECO:0007669"/>
    <property type="project" value="InterPro"/>
</dbReference>
<dbReference type="InterPro" id="IPR002156">
    <property type="entry name" value="RNaseH_domain"/>
</dbReference>
<reference evidence="2" key="2">
    <citation type="submission" date="2023-06" db="EMBL/GenBank/DDBJ databases">
        <authorList>
            <person name="Swenson N.G."/>
            <person name="Wegrzyn J.L."/>
            <person name="Mcevoy S.L."/>
        </authorList>
    </citation>
    <scope>NUCLEOTIDE SEQUENCE</scope>
    <source>
        <strain evidence="2">NS2018</strain>
        <tissue evidence="2">Leaf</tissue>
    </source>
</reference>
<organism evidence="2 3">
    <name type="scientific">Acer saccharum</name>
    <name type="common">Sugar maple</name>
    <dbReference type="NCBI Taxonomy" id="4024"/>
    <lineage>
        <taxon>Eukaryota</taxon>
        <taxon>Viridiplantae</taxon>
        <taxon>Streptophyta</taxon>
        <taxon>Embryophyta</taxon>
        <taxon>Tracheophyta</taxon>
        <taxon>Spermatophyta</taxon>
        <taxon>Magnoliopsida</taxon>
        <taxon>eudicotyledons</taxon>
        <taxon>Gunneridae</taxon>
        <taxon>Pentapetalae</taxon>
        <taxon>rosids</taxon>
        <taxon>malvids</taxon>
        <taxon>Sapindales</taxon>
        <taxon>Sapindaceae</taxon>
        <taxon>Hippocastanoideae</taxon>
        <taxon>Acereae</taxon>
        <taxon>Acer</taxon>
    </lineage>
</organism>
<evidence type="ECO:0000259" key="1">
    <source>
        <dbReference type="Pfam" id="PF13456"/>
    </source>
</evidence>
<gene>
    <name evidence="2" type="ORF">LWI29_013069</name>
</gene>
<dbReference type="EMBL" id="JAUESC010000002">
    <property type="protein sequence ID" value="KAK0604200.1"/>
    <property type="molecule type" value="Genomic_DNA"/>
</dbReference>
<dbReference type="GO" id="GO:0003676">
    <property type="term" value="F:nucleic acid binding"/>
    <property type="evidence" value="ECO:0007669"/>
    <property type="project" value="InterPro"/>
</dbReference>
<protein>
    <recommendedName>
        <fullName evidence="1">RNase H type-1 domain-containing protein</fullName>
    </recommendedName>
</protein>
<reference evidence="2" key="1">
    <citation type="journal article" date="2022" name="Plant J.">
        <title>Strategies of tolerance reflected in two North American maple genomes.</title>
        <authorList>
            <person name="McEvoy S.L."/>
            <person name="Sezen U.U."/>
            <person name="Trouern-Trend A."/>
            <person name="McMahon S.M."/>
            <person name="Schaberg P.G."/>
            <person name="Yang J."/>
            <person name="Wegrzyn J.L."/>
            <person name="Swenson N.G."/>
        </authorList>
    </citation>
    <scope>NUCLEOTIDE SEQUENCE</scope>
    <source>
        <strain evidence="2">NS2018</strain>
    </source>
</reference>
<accession>A0AA39TFE0</accession>
<sequence>MFSNIDFCDRILWVMSVHGVEMEGRGSFKLNVDVAFNTSNGRFGAGLVFRDDRGSIVDAAAVRLNGSGSVEVAEAGAILEGFFFGS</sequence>
<keyword evidence="3" id="KW-1185">Reference proteome</keyword>
<name>A0AA39TFE0_ACESA</name>
<evidence type="ECO:0000313" key="3">
    <source>
        <dbReference type="Proteomes" id="UP001168877"/>
    </source>
</evidence>
<evidence type="ECO:0000313" key="2">
    <source>
        <dbReference type="EMBL" id="KAK0604200.1"/>
    </source>
</evidence>
<feature type="domain" description="RNase H type-1" evidence="1">
    <location>
        <begin position="31"/>
        <end position="81"/>
    </location>
</feature>
<dbReference type="AlphaFoldDB" id="A0AA39TFE0"/>